<accession>A0A373F4X3</accession>
<dbReference type="AlphaFoldDB" id="A0A373F4X3"/>
<dbReference type="NCBIfam" id="NF033682">
    <property type="entry name" value="retention_LapA"/>
    <property type="match status" value="1"/>
</dbReference>
<organism evidence="2 3">
    <name type="scientific">Comamonas testosteroni</name>
    <name type="common">Pseudomonas testosteroni</name>
    <dbReference type="NCBI Taxonomy" id="285"/>
    <lineage>
        <taxon>Bacteria</taxon>
        <taxon>Pseudomonadati</taxon>
        <taxon>Pseudomonadota</taxon>
        <taxon>Betaproteobacteria</taxon>
        <taxon>Burkholderiales</taxon>
        <taxon>Comamonadaceae</taxon>
        <taxon>Comamonas</taxon>
    </lineage>
</organism>
<protein>
    <recommendedName>
        <fullName evidence="1">LapA adhesin domain-containing protein</fullName>
    </recommendedName>
</protein>
<gene>
    <name evidence="2" type="ORF">DZC30_22255</name>
</gene>
<dbReference type="OrthoDB" id="8622300at2"/>
<evidence type="ECO:0000259" key="1">
    <source>
        <dbReference type="Pfam" id="PF20579"/>
    </source>
</evidence>
<dbReference type="InterPro" id="IPR038081">
    <property type="entry name" value="CalX-like_sf"/>
</dbReference>
<feature type="domain" description="LapA adhesin" evidence="1">
    <location>
        <begin position="176"/>
        <end position="271"/>
    </location>
</feature>
<dbReference type="InterPro" id="IPR047777">
    <property type="entry name" value="LapA-like_RM"/>
</dbReference>
<name>A0A373F4X3_COMTE</name>
<sequence length="309" mass="31516">MAAQTVLVTKLTGQAWIRGSDGSLTVIREGMRIPADAEIITASGSSVQLQADGQPPLVVGENQDVSLTADLVQPPLAQDAAVANPGNAEIDQIIAAINNGQDPFDNLDPTAAGLTGGSEGGSSFVRLSSIIESVSPLGLEYPRGSFGEQPERISFGVGREAQEPPTPEPVVQRDGTITLSSAASVTEGQAIVITATVDKAPQGSNLVLTLSGGHTLTILDGQTSGSVSVPTRADDAYVQGNQTQSFSITAATGGNYENLNTTSSTQTVVQDDDDTSTVTLSSAASVTEGQAIVITATVDKAPQGSNLVL</sequence>
<dbReference type="EMBL" id="QURR01000058">
    <property type="protein sequence ID" value="RGE39188.1"/>
    <property type="molecule type" value="Genomic_DNA"/>
</dbReference>
<keyword evidence="3" id="KW-1185">Reference proteome</keyword>
<comment type="caution">
    <text evidence="2">The sequence shown here is derived from an EMBL/GenBank/DDBJ whole genome shotgun (WGS) entry which is preliminary data.</text>
</comment>
<feature type="non-terminal residue" evidence="2">
    <location>
        <position position="309"/>
    </location>
</feature>
<proteinExistence type="predicted"/>
<dbReference type="Proteomes" id="UP000261948">
    <property type="component" value="Unassembled WGS sequence"/>
</dbReference>
<evidence type="ECO:0000313" key="3">
    <source>
        <dbReference type="Proteomes" id="UP000261948"/>
    </source>
</evidence>
<evidence type="ECO:0000313" key="2">
    <source>
        <dbReference type="EMBL" id="RGE39188.1"/>
    </source>
</evidence>
<dbReference type="SUPFAM" id="SSF141072">
    <property type="entry name" value="CalX-like"/>
    <property type="match status" value="1"/>
</dbReference>
<dbReference type="InterPro" id="IPR046779">
    <property type="entry name" value="LapA_adhesin_dom"/>
</dbReference>
<dbReference type="Pfam" id="PF20579">
    <property type="entry name" value="LapA"/>
    <property type="match status" value="1"/>
</dbReference>
<reference evidence="2 3" key="1">
    <citation type="submission" date="2018-08" db="EMBL/GenBank/DDBJ databases">
        <title>Comamonas testosteroni strain SWCO2.</title>
        <authorList>
            <person name="Jiang N."/>
            <person name="Zhang X.Z."/>
        </authorList>
    </citation>
    <scope>NUCLEOTIDE SEQUENCE [LARGE SCALE GENOMIC DNA]</scope>
    <source>
        <strain evidence="2 3">SWCO2</strain>
    </source>
</reference>